<dbReference type="Pfam" id="PF02796">
    <property type="entry name" value="HTH_7"/>
    <property type="match status" value="1"/>
</dbReference>
<dbReference type="CDD" id="cd00569">
    <property type="entry name" value="HTH_Hin_like"/>
    <property type="match status" value="1"/>
</dbReference>
<gene>
    <name evidence="3" type="ORF">ACT17_14965</name>
</gene>
<dbReference type="PATRIC" id="fig|451644.5.peg.3095"/>
<dbReference type="InterPro" id="IPR009057">
    <property type="entry name" value="Homeodomain-like_sf"/>
</dbReference>
<evidence type="ECO:0000259" key="2">
    <source>
        <dbReference type="Pfam" id="PF02796"/>
    </source>
</evidence>
<protein>
    <recommendedName>
        <fullName evidence="2">Resolvase HTH domain-containing protein</fullName>
    </recommendedName>
</protein>
<evidence type="ECO:0000313" key="3">
    <source>
        <dbReference type="EMBL" id="KMV17589.1"/>
    </source>
</evidence>
<feature type="compositionally biased region" description="Basic and acidic residues" evidence="1">
    <location>
        <begin position="16"/>
        <end position="26"/>
    </location>
</feature>
<dbReference type="EMBL" id="LFOD01000012">
    <property type="protein sequence ID" value="KMV17589.1"/>
    <property type="molecule type" value="Genomic_DNA"/>
</dbReference>
<sequence length="136" mass="15082">MSASKGKKKLYPSVGERVRSRTERSRTGTVTTAGRLGSVKVVWDNDAEGVPESVKVENLTAFWDTWELPVPARGECACGRRGRPPALDLQRSAYARERVARGITVPEVASELGIGTSTLYRYLQQEKLRDKNTEES</sequence>
<name>A0A0J8WX32_9MYCO</name>
<organism evidence="3 4">
    <name type="scientific">Mycolicibacterium conceptionense</name>
    <dbReference type="NCBI Taxonomy" id="451644"/>
    <lineage>
        <taxon>Bacteria</taxon>
        <taxon>Bacillati</taxon>
        <taxon>Actinomycetota</taxon>
        <taxon>Actinomycetes</taxon>
        <taxon>Mycobacteriales</taxon>
        <taxon>Mycobacteriaceae</taxon>
        <taxon>Mycolicibacterium</taxon>
    </lineage>
</organism>
<dbReference type="InterPro" id="IPR006120">
    <property type="entry name" value="Resolvase_HTH_dom"/>
</dbReference>
<dbReference type="Gene3D" id="1.10.10.60">
    <property type="entry name" value="Homeodomain-like"/>
    <property type="match status" value="1"/>
</dbReference>
<dbReference type="Proteomes" id="UP000037594">
    <property type="component" value="Unassembled WGS sequence"/>
</dbReference>
<evidence type="ECO:0000313" key="4">
    <source>
        <dbReference type="Proteomes" id="UP000037594"/>
    </source>
</evidence>
<feature type="region of interest" description="Disordered" evidence="1">
    <location>
        <begin position="1"/>
        <end position="29"/>
    </location>
</feature>
<comment type="caution">
    <text evidence="3">The sequence shown here is derived from an EMBL/GenBank/DDBJ whole genome shotgun (WGS) entry which is preliminary data.</text>
</comment>
<accession>A0A0J8WX32</accession>
<feature type="domain" description="Resolvase HTH" evidence="2">
    <location>
        <begin position="82"/>
        <end position="124"/>
    </location>
</feature>
<evidence type="ECO:0000256" key="1">
    <source>
        <dbReference type="SAM" id="MobiDB-lite"/>
    </source>
</evidence>
<feature type="compositionally biased region" description="Basic residues" evidence="1">
    <location>
        <begin position="1"/>
        <end position="10"/>
    </location>
</feature>
<proteinExistence type="predicted"/>
<reference evidence="3 4" key="1">
    <citation type="submission" date="2015-06" db="EMBL/GenBank/DDBJ databases">
        <title>Genome sequence of Mycobacterium conceptionense strain MLE.</title>
        <authorList>
            <person name="Greninger A.L."/>
            <person name="Cunningham G."/>
            <person name="Chiu C.Y."/>
            <person name="Miller S."/>
        </authorList>
    </citation>
    <scope>NUCLEOTIDE SEQUENCE [LARGE SCALE GENOMIC DNA]</scope>
    <source>
        <strain evidence="3 4">MLE</strain>
    </source>
</reference>
<dbReference type="OrthoDB" id="3405463at2"/>
<dbReference type="RefSeq" id="WP_048895936.1">
    <property type="nucleotide sequence ID" value="NZ_LFOD01000012.1"/>
</dbReference>
<dbReference type="GO" id="GO:0003677">
    <property type="term" value="F:DNA binding"/>
    <property type="evidence" value="ECO:0007669"/>
    <property type="project" value="InterPro"/>
</dbReference>
<dbReference type="GO" id="GO:0000150">
    <property type="term" value="F:DNA strand exchange activity"/>
    <property type="evidence" value="ECO:0007669"/>
    <property type="project" value="InterPro"/>
</dbReference>
<dbReference type="SUPFAM" id="SSF46689">
    <property type="entry name" value="Homeodomain-like"/>
    <property type="match status" value="1"/>
</dbReference>
<dbReference type="AlphaFoldDB" id="A0A0J8WX32"/>